<proteinExistence type="predicted"/>
<feature type="transmembrane region" description="Helical" evidence="9">
    <location>
        <begin position="121"/>
        <end position="147"/>
    </location>
</feature>
<evidence type="ECO:0000256" key="6">
    <source>
        <dbReference type="ARBA" id="ARBA00022840"/>
    </source>
</evidence>
<evidence type="ECO:0000256" key="5">
    <source>
        <dbReference type="ARBA" id="ARBA00022741"/>
    </source>
</evidence>
<dbReference type="PANTHER" id="PTHR24223:SF356">
    <property type="entry name" value="ATP-BINDING CASSETTE TRANSPORTER ABC4"/>
    <property type="match status" value="1"/>
</dbReference>
<keyword evidence="8 9" id="KW-0472">Membrane</keyword>
<dbReference type="SUPFAM" id="SSF90123">
    <property type="entry name" value="ABC transporter transmembrane region"/>
    <property type="match status" value="2"/>
</dbReference>
<dbReference type="InterPro" id="IPR003439">
    <property type="entry name" value="ABC_transporter-like_ATP-bd"/>
</dbReference>
<dbReference type="Proteomes" id="UP000053095">
    <property type="component" value="Unassembled WGS sequence"/>
</dbReference>
<dbReference type="InterPro" id="IPR011527">
    <property type="entry name" value="ABC1_TM_dom"/>
</dbReference>
<organism evidence="12 13">
    <name type="scientific">Talaromyces pinophilus</name>
    <name type="common">Penicillium pinophilum</name>
    <dbReference type="NCBI Taxonomy" id="128442"/>
    <lineage>
        <taxon>Eukaryota</taxon>
        <taxon>Fungi</taxon>
        <taxon>Dikarya</taxon>
        <taxon>Ascomycota</taxon>
        <taxon>Pezizomycotina</taxon>
        <taxon>Eurotiomycetes</taxon>
        <taxon>Eurotiomycetidae</taxon>
        <taxon>Eurotiales</taxon>
        <taxon>Trichocomaceae</taxon>
        <taxon>Talaromyces</taxon>
        <taxon>Talaromyces sect. Talaromyces</taxon>
    </lineage>
</organism>
<dbReference type="InterPro" id="IPR036640">
    <property type="entry name" value="ABC1_TM_sf"/>
</dbReference>
<evidence type="ECO:0000256" key="7">
    <source>
        <dbReference type="ARBA" id="ARBA00022989"/>
    </source>
</evidence>
<dbReference type="PROSITE" id="PS50929">
    <property type="entry name" value="ABC_TM1F"/>
    <property type="match status" value="2"/>
</dbReference>
<dbReference type="SMART" id="SM00382">
    <property type="entry name" value="AAA"/>
    <property type="match status" value="2"/>
</dbReference>
<evidence type="ECO:0000259" key="11">
    <source>
        <dbReference type="PROSITE" id="PS50929"/>
    </source>
</evidence>
<feature type="transmembrane region" description="Helical" evidence="9">
    <location>
        <begin position="613"/>
        <end position="641"/>
    </location>
</feature>
<dbReference type="CDD" id="cd03244">
    <property type="entry name" value="ABCC_MRP_domain2"/>
    <property type="match status" value="1"/>
</dbReference>
<dbReference type="InterPro" id="IPR003593">
    <property type="entry name" value="AAA+_ATPase"/>
</dbReference>
<dbReference type="InterPro" id="IPR027417">
    <property type="entry name" value="P-loop_NTPase"/>
</dbReference>
<dbReference type="GO" id="GO:0016020">
    <property type="term" value="C:membrane"/>
    <property type="evidence" value="ECO:0007669"/>
    <property type="project" value="UniProtKB-SubCell"/>
</dbReference>
<reference evidence="13" key="1">
    <citation type="journal article" date="2015" name="Genome Announc.">
        <title>Draft genome sequence of Talaromyces cellulolyticus strain Y-94, a source of lignocellulosic biomass-degrading enzymes.</title>
        <authorList>
            <person name="Fujii T."/>
            <person name="Koike H."/>
            <person name="Sawayama S."/>
            <person name="Yano S."/>
            <person name="Inoue H."/>
        </authorList>
    </citation>
    <scope>NUCLEOTIDE SEQUENCE [LARGE SCALE GENOMIC DNA]</scope>
    <source>
        <strain evidence="13">Y-94</strain>
    </source>
</reference>
<feature type="domain" description="ABC transmembrane type-1" evidence="11">
    <location>
        <begin position="489"/>
        <end position="768"/>
    </location>
</feature>
<dbReference type="GO" id="GO:0140359">
    <property type="term" value="F:ABC-type transporter activity"/>
    <property type="evidence" value="ECO:0007669"/>
    <property type="project" value="InterPro"/>
</dbReference>
<dbReference type="CDD" id="cd18596">
    <property type="entry name" value="ABC_6TM_VMR1_D1_like"/>
    <property type="match status" value="1"/>
</dbReference>
<dbReference type="Pfam" id="PF00664">
    <property type="entry name" value="ABC_membrane"/>
    <property type="match status" value="2"/>
</dbReference>
<evidence type="ECO:0000256" key="4">
    <source>
        <dbReference type="ARBA" id="ARBA00022737"/>
    </source>
</evidence>
<dbReference type="SUPFAM" id="SSF52540">
    <property type="entry name" value="P-loop containing nucleoside triphosphate hydrolases"/>
    <property type="match status" value="2"/>
</dbReference>
<feature type="domain" description="ABC transporter" evidence="10">
    <location>
        <begin position="811"/>
        <end position="1080"/>
    </location>
</feature>
<dbReference type="EMBL" id="DF933813">
    <property type="protein sequence ID" value="GAM35251.1"/>
    <property type="molecule type" value="Genomic_DNA"/>
</dbReference>
<feature type="domain" description="ABC transporter" evidence="10">
    <location>
        <begin position="212"/>
        <end position="435"/>
    </location>
</feature>
<name>A0A6V8H6V7_TALPI</name>
<dbReference type="Pfam" id="PF00005">
    <property type="entry name" value="ABC_tran"/>
    <property type="match status" value="2"/>
</dbReference>
<keyword evidence="3 9" id="KW-0812">Transmembrane</keyword>
<comment type="subcellular location">
    <subcellularLocation>
        <location evidence="1">Membrane</location>
        <topology evidence="1">Multi-pass membrane protein</topology>
    </subcellularLocation>
</comment>
<sequence>MNLMSFDVDAIESARDIVLVAVAVPTEVMIATGFLYTLIGWSAISGLVAMIFTLALPAYFSHKMVSIQQDAMKYTDKRISKVSEYLNAIRVIKYFGWEEAVANVLQKIRKLEQREIYKRNLCAIAVVWSGDFIPLFSLFIMFTTYVLGTGQPLRPDTAFTCLAVVETLRQQFIWVSNVSGFVSQAAVSLRRLDRFFQGMVPVTKVVDDTPSFKHASFIRSPDSGSQFCLQGLHFSFLPGRLNVVTGPTGSGKTTLLLSLLGETILVSGRVKCDSNVAYVSQTPWLQSGTIRDNIVFHSNFDRTRYEAAVEACGLVSDFHGFPKGDLTEIAEQGSSLSGGQRLRVVLARAIYSSASTLLLDDIFSCLDVHTVNHIFNKVFRNRFLGKRTVILVSHLSPVIDAADLLVHLEHGRVISVDVRDPLFKSVNGAPVTTPESLANPLSGQMERDVQFLEESRKTTKRSEHMLDGRIPRTLFLKYMSHFGGLPYTILALFTAFLTQITFLSIPLWLSQWTGAYAKTNVVDVSFYLGIYACVLLGFNLMVVINNLVFQHGNWKAAHDLHARLTSAVLNSPIKWFDYVPTGMILNRFSQDIQSLDSILLNWLRMSLDNQLRLLLRISSIASILPIFALPAVILCMIGFVVGEIYTRSQISIKRLTSATRSPIFSHFSETLIGLPTIRAQKGVKEIFGLILADHLRDNSRAYEALFNSNRWVSVRADAVAASISAAAGIIAIMKSDTISPGLVGFSLTNAIGLSQTILTMVRNMNELEVELNSFQRVAQFTSLPSEEASVVERSTRAIQSPPASWPSRGEVEFSNFSASYGPNGPDVLKGISLRIRPGERIGIVGRTGSSKSTLALSILRFTHKTSGFLFIDGIDAQSLPLKDLRRAVTIIPQDSTIFSGDLRSNLDPFGKMEDTELNSILRSCSIIGANESDNKRIVPGNSSEEEEVSSSSADLDLGDTRISLPCKQPLSLSTPVAIGGSNFSKGERQTLCLARAVCRRSKIIIVDEATSSVDSRTDAMIQNVLRTEFIGSTVLTIAHRLETVIDYDRILVMSAGEIVELDTPRNLLDRRGLFWNMVKESGKMNEMIALAK</sequence>
<dbReference type="CDD" id="cd03250">
    <property type="entry name" value="ABCC_MRP_domain1"/>
    <property type="match status" value="1"/>
</dbReference>
<feature type="transmembrane region" description="Helical" evidence="9">
    <location>
        <begin position="34"/>
        <end position="60"/>
    </location>
</feature>
<keyword evidence="13" id="KW-1185">Reference proteome</keyword>
<dbReference type="PROSITE" id="PS50893">
    <property type="entry name" value="ABC_TRANSPORTER_2"/>
    <property type="match status" value="2"/>
</dbReference>
<dbReference type="CDD" id="cd18604">
    <property type="entry name" value="ABC_6TM_VMR1_D2_like"/>
    <property type="match status" value="1"/>
</dbReference>
<evidence type="ECO:0000256" key="1">
    <source>
        <dbReference type="ARBA" id="ARBA00004141"/>
    </source>
</evidence>
<evidence type="ECO:0000256" key="2">
    <source>
        <dbReference type="ARBA" id="ARBA00022448"/>
    </source>
</evidence>
<dbReference type="AlphaFoldDB" id="A0A6V8H6V7"/>
<evidence type="ECO:0000313" key="12">
    <source>
        <dbReference type="EMBL" id="GAM35251.1"/>
    </source>
</evidence>
<dbReference type="Gene3D" id="3.40.50.300">
    <property type="entry name" value="P-loop containing nucleotide triphosphate hydrolases"/>
    <property type="match status" value="2"/>
</dbReference>
<accession>A0A6V8H6V7</accession>
<keyword evidence="5" id="KW-0547">Nucleotide-binding</keyword>
<keyword evidence="6" id="KW-0067">ATP-binding</keyword>
<protein>
    <submittedName>
        <fullName evidence="12">Glutathione S-conjugate-exporting ATPase</fullName>
    </submittedName>
</protein>
<feature type="transmembrane region" description="Helical" evidence="9">
    <location>
        <begin position="529"/>
        <end position="549"/>
    </location>
</feature>
<dbReference type="GO" id="GO:0016887">
    <property type="term" value="F:ATP hydrolysis activity"/>
    <property type="evidence" value="ECO:0007669"/>
    <property type="project" value="InterPro"/>
</dbReference>
<keyword evidence="7 9" id="KW-1133">Transmembrane helix</keyword>
<evidence type="ECO:0000256" key="8">
    <source>
        <dbReference type="ARBA" id="ARBA00023136"/>
    </source>
</evidence>
<dbReference type="GO" id="GO:0005737">
    <property type="term" value="C:cytoplasm"/>
    <property type="evidence" value="ECO:0007669"/>
    <property type="project" value="UniProtKB-ARBA"/>
</dbReference>
<dbReference type="FunFam" id="1.20.1560.10:FF:000013">
    <property type="entry name" value="ABC transporter C family member 2"/>
    <property type="match status" value="1"/>
</dbReference>
<dbReference type="PANTHER" id="PTHR24223">
    <property type="entry name" value="ATP-BINDING CASSETTE SUB-FAMILY C"/>
    <property type="match status" value="1"/>
</dbReference>
<feature type="transmembrane region" description="Helical" evidence="9">
    <location>
        <begin position="487"/>
        <end position="509"/>
    </location>
</feature>
<keyword evidence="4" id="KW-0677">Repeat</keyword>
<dbReference type="GO" id="GO:0005524">
    <property type="term" value="F:ATP binding"/>
    <property type="evidence" value="ECO:0007669"/>
    <property type="project" value="UniProtKB-KW"/>
</dbReference>
<gene>
    <name evidence="12" type="ORF">TCE0_017r03439</name>
</gene>
<dbReference type="Gene3D" id="1.20.1560.10">
    <property type="entry name" value="ABC transporter type 1, transmembrane domain"/>
    <property type="match status" value="2"/>
</dbReference>
<evidence type="ECO:0000256" key="9">
    <source>
        <dbReference type="SAM" id="Phobius"/>
    </source>
</evidence>
<evidence type="ECO:0000313" key="13">
    <source>
        <dbReference type="Proteomes" id="UP000053095"/>
    </source>
</evidence>
<dbReference type="InterPro" id="IPR050173">
    <property type="entry name" value="ABC_transporter_C-like"/>
</dbReference>
<evidence type="ECO:0000259" key="10">
    <source>
        <dbReference type="PROSITE" id="PS50893"/>
    </source>
</evidence>
<keyword evidence="2" id="KW-0813">Transport</keyword>
<feature type="domain" description="ABC transmembrane type-1" evidence="11">
    <location>
        <begin position="1"/>
        <end position="184"/>
    </location>
</feature>
<comment type="caution">
    <text evidence="12">The sequence shown here is derived from an EMBL/GenBank/DDBJ whole genome shotgun (WGS) entry which is preliminary data.</text>
</comment>
<evidence type="ECO:0000256" key="3">
    <source>
        <dbReference type="ARBA" id="ARBA00022692"/>
    </source>
</evidence>